<evidence type="ECO:0000313" key="5">
    <source>
        <dbReference type="Proteomes" id="UP000005297"/>
    </source>
</evidence>
<dbReference type="SUPFAM" id="SSF53067">
    <property type="entry name" value="Actin-like ATPase domain"/>
    <property type="match status" value="2"/>
</dbReference>
<dbReference type="CDD" id="cd24006">
    <property type="entry name" value="ASKHA_NBD_PPX_GppA"/>
    <property type="match status" value="1"/>
</dbReference>
<dbReference type="InterPro" id="IPR043129">
    <property type="entry name" value="ATPase_NBD"/>
</dbReference>
<comment type="caution">
    <text evidence="4">The sequence shown here is derived from an EMBL/GenBank/DDBJ whole genome shotgun (WGS) entry which is preliminary data.</text>
</comment>
<dbReference type="Pfam" id="PF02541">
    <property type="entry name" value="Ppx-GppA"/>
    <property type="match status" value="1"/>
</dbReference>
<dbReference type="HOGENOM" id="CLU_025908_4_2_0"/>
<dbReference type="GO" id="GO:0016462">
    <property type="term" value="F:pyrophosphatase activity"/>
    <property type="evidence" value="ECO:0007669"/>
    <property type="project" value="TreeGrafter"/>
</dbReference>
<keyword evidence="1" id="KW-0378">Hydrolase</keyword>
<dbReference type="RefSeq" id="WP_009851722.1">
    <property type="nucleotide sequence ID" value="NZ_DS022295.1"/>
</dbReference>
<evidence type="ECO:0000259" key="3">
    <source>
        <dbReference type="Pfam" id="PF21447"/>
    </source>
</evidence>
<accession>Q0F0C7</accession>
<dbReference type="InterPro" id="IPR048950">
    <property type="entry name" value="Ppx_GppA_C"/>
</dbReference>
<dbReference type="InParanoid" id="Q0F0C7"/>
<dbReference type="FunCoup" id="Q0F0C7">
    <property type="interactions" value="338"/>
</dbReference>
<gene>
    <name evidence="4" type="ORF">SPV1_07149</name>
</gene>
<dbReference type="PANTHER" id="PTHR30005:SF0">
    <property type="entry name" value="RETROGRADE REGULATION PROTEIN 2"/>
    <property type="match status" value="1"/>
</dbReference>
<evidence type="ECO:0000313" key="4">
    <source>
        <dbReference type="EMBL" id="EAU55101.1"/>
    </source>
</evidence>
<dbReference type="SUPFAM" id="SSF109604">
    <property type="entry name" value="HD-domain/PDEase-like"/>
    <property type="match status" value="1"/>
</dbReference>
<dbReference type="Proteomes" id="UP000005297">
    <property type="component" value="Unassembled WGS sequence"/>
</dbReference>
<dbReference type="PIRSF" id="PIRSF001267">
    <property type="entry name" value="Pyrophosphatase_GppA_Ppx"/>
    <property type="match status" value="1"/>
</dbReference>
<dbReference type="OrthoDB" id="5297135at2"/>
<dbReference type="Pfam" id="PF21447">
    <property type="entry name" value="Ppx-GppA_III"/>
    <property type="match status" value="1"/>
</dbReference>
<name>Q0F0C7_9PROT</name>
<dbReference type="InterPro" id="IPR003695">
    <property type="entry name" value="Ppx_GppA_N"/>
</dbReference>
<dbReference type="EMBL" id="AATS01000004">
    <property type="protein sequence ID" value="EAU55101.1"/>
    <property type="molecule type" value="Genomic_DNA"/>
</dbReference>
<organism evidence="4 5">
    <name type="scientific">Mariprofundus ferrooxydans PV-1</name>
    <dbReference type="NCBI Taxonomy" id="314345"/>
    <lineage>
        <taxon>Bacteria</taxon>
        <taxon>Pseudomonadati</taxon>
        <taxon>Pseudomonadota</taxon>
        <taxon>Candidatius Mariprofundia</taxon>
        <taxon>Mariprofundales</taxon>
        <taxon>Mariprofundaceae</taxon>
        <taxon>Mariprofundus</taxon>
    </lineage>
</organism>
<dbReference type="Gene3D" id="3.30.420.150">
    <property type="entry name" value="Exopolyphosphatase. Domain 2"/>
    <property type="match status" value="1"/>
</dbReference>
<dbReference type="Gene3D" id="1.10.3210.10">
    <property type="entry name" value="Hypothetical protein af1432"/>
    <property type="match status" value="1"/>
</dbReference>
<feature type="domain" description="Ppx/GppA phosphatase C-terminal" evidence="3">
    <location>
        <begin position="331"/>
        <end position="486"/>
    </location>
</feature>
<proteinExistence type="predicted"/>
<evidence type="ECO:0000259" key="2">
    <source>
        <dbReference type="Pfam" id="PF02541"/>
    </source>
</evidence>
<dbReference type="Gene3D" id="3.30.420.40">
    <property type="match status" value="1"/>
</dbReference>
<keyword evidence="5" id="KW-1185">Reference proteome</keyword>
<dbReference type="PANTHER" id="PTHR30005">
    <property type="entry name" value="EXOPOLYPHOSPHATASE"/>
    <property type="match status" value="1"/>
</dbReference>
<evidence type="ECO:0000256" key="1">
    <source>
        <dbReference type="ARBA" id="ARBA00022801"/>
    </source>
</evidence>
<sequence>MEVISYIADDAVLDPGALVAAIDVGSNAIRLGVATRDADGVPTMLQRYREPVRLGHDAFTSGILSQQTMDSAVEAFLQFRRILDQHKITVYRAAATSALRDSVNGQQLIDRIQQETGIELKLISGEEEARLIHYSIARRVDLSNKFTLLIDMGGGSVEVTLCDNGEVVASQSFKIGTVRLLEMMGQTGDFNTLLSEYLDGTRKKLSEQIGKRKADLCVATGGNASAIGEIAVQILGTDSSTSIKRKELKKLITKLSSLSFEERIRDLGLRPDRADVILPAAMVFHEIMSLAGAKSMHMPDASLLDGIILEMVDGEELTFLSQRRNLLAWTRTLKKKYHVDQKYGVQVSKLALSLFDQLTSIHKLGNRERLLLEIAALVHEIGMYVRVGGYHHHAAYLISVSPLLGLSKHEKQVLSQIVRYQRKAAPSDTHADFAALQAADQKKVWQLSALLRLGIALNRERRDRVSSVRVQLDHKQIELHLAGDGDMLLEQWAVLQVADYIEQAFGEKLHIDITTASQ</sequence>
<dbReference type="InterPro" id="IPR050273">
    <property type="entry name" value="GppA/Ppx_hydrolase"/>
</dbReference>
<dbReference type="eggNOG" id="COG0248">
    <property type="taxonomic scope" value="Bacteria"/>
</dbReference>
<dbReference type="STRING" id="314344.AL013_10735"/>
<protein>
    <submittedName>
        <fullName evidence="4">Exopolyphosphatase</fullName>
    </submittedName>
</protein>
<dbReference type="InterPro" id="IPR030673">
    <property type="entry name" value="PyroPPase_GppA_Ppx"/>
</dbReference>
<reference evidence="4 5" key="1">
    <citation type="submission" date="2006-09" db="EMBL/GenBank/DDBJ databases">
        <authorList>
            <person name="Emerson D."/>
            <person name="Ferriera S."/>
            <person name="Johnson J."/>
            <person name="Kravitz S."/>
            <person name="Halpern A."/>
            <person name="Remington K."/>
            <person name="Beeson K."/>
            <person name="Tran B."/>
            <person name="Rogers Y.-H."/>
            <person name="Friedman R."/>
            <person name="Venter J.C."/>
        </authorList>
    </citation>
    <scope>NUCLEOTIDE SEQUENCE [LARGE SCALE GENOMIC DNA]</scope>
    <source>
        <strain evidence="4 5">PV-1</strain>
    </source>
</reference>
<feature type="domain" description="Ppx/GppA phosphatase N-terminal" evidence="2">
    <location>
        <begin position="36"/>
        <end position="313"/>
    </location>
</feature>
<dbReference type="AlphaFoldDB" id="Q0F0C7"/>